<sequence length="60" mass="6747">MTTLKVIDLLDPRPKVPLAFIMADNSATASSFVKSVYLQTSFLTFSENDMFLLPILLSFF</sequence>
<dbReference type="AlphaFoldDB" id="A0A645FLA0"/>
<accession>A0A645FLA0</accession>
<dbReference type="EMBL" id="VSSQ01060937">
    <property type="protein sequence ID" value="MPN14332.1"/>
    <property type="molecule type" value="Genomic_DNA"/>
</dbReference>
<protein>
    <submittedName>
        <fullName evidence="1">Uncharacterized protein</fullName>
    </submittedName>
</protein>
<proteinExistence type="predicted"/>
<evidence type="ECO:0000313" key="1">
    <source>
        <dbReference type="EMBL" id="MPN14332.1"/>
    </source>
</evidence>
<name>A0A645FLA0_9ZZZZ</name>
<gene>
    <name evidence="1" type="ORF">SDC9_161658</name>
</gene>
<reference evidence="1" key="1">
    <citation type="submission" date="2019-08" db="EMBL/GenBank/DDBJ databases">
        <authorList>
            <person name="Kucharzyk K."/>
            <person name="Murdoch R.W."/>
            <person name="Higgins S."/>
            <person name="Loffler F."/>
        </authorList>
    </citation>
    <scope>NUCLEOTIDE SEQUENCE</scope>
</reference>
<organism evidence="1">
    <name type="scientific">bioreactor metagenome</name>
    <dbReference type="NCBI Taxonomy" id="1076179"/>
    <lineage>
        <taxon>unclassified sequences</taxon>
        <taxon>metagenomes</taxon>
        <taxon>ecological metagenomes</taxon>
    </lineage>
</organism>
<comment type="caution">
    <text evidence="1">The sequence shown here is derived from an EMBL/GenBank/DDBJ whole genome shotgun (WGS) entry which is preliminary data.</text>
</comment>